<dbReference type="AlphaFoldDB" id="A0A0F4YE58"/>
<evidence type="ECO:0000313" key="2">
    <source>
        <dbReference type="EMBL" id="KKA16425.1"/>
    </source>
</evidence>
<dbReference type="Proteomes" id="UP000053958">
    <property type="component" value="Unassembled WGS sequence"/>
</dbReference>
<protein>
    <submittedName>
        <fullName evidence="2">Uncharacterized protein</fullName>
    </submittedName>
</protein>
<dbReference type="EMBL" id="LASV01000776">
    <property type="protein sequence ID" value="KKA16425.1"/>
    <property type="molecule type" value="Genomic_DNA"/>
</dbReference>
<reference evidence="2 3" key="1">
    <citation type="submission" date="2015-04" db="EMBL/GenBank/DDBJ databases">
        <authorList>
            <person name="Heijne W.H."/>
            <person name="Fedorova N.D."/>
            <person name="Nierman W.C."/>
            <person name="Vollebregt A.W."/>
            <person name="Zhao Z."/>
            <person name="Wu L."/>
            <person name="Kumar M."/>
            <person name="Stam H."/>
            <person name="van den Berg M.A."/>
            <person name="Pel H.J."/>
        </authorList>
    </citation>
    <scope>NUCLEOTIDE SEQUENCE [LARGE SCALE GENOMIC DNA]</scope>
    <source>
        <strain evidence="2 3">CBS 393.64</strain>
    </source>
</reference>
<keyword evidence="3" id="KW-1185">Reference proteome</keyword>
<feature type="compositionally biased region" description="Polar residues" evidence="1">
    <location>
        <begin position="94"/>
        <end position="103"/>
    </location>
</feature>
<sequence length="103" mass="11401">MITNNQVYSVRTPISQGCVTASSVAIFITWQLGRWQESTTSSLFYRVHNSSTAGSMVLRSTLPPTFCTLPWTTEAHVNKTIGRHPPQGGDTRTYRGTSPTVIR</sequence>
<accession>A0A0F4YE58</accession>
<proteinExistence type="predicted"/>
<gene>
    <name evidence="2" type="ORF">T310_9996</name>
</gene>
<feature type="region of interest" description="Disordered" evidence="1">
    <location>
        <begin position="79"/>
        <end position="103"/>
    </location>
</feature>
<evidence type="ECO:0000256" key="1">
    <source>
        <dbReference type="SAM" id="MobiDB-lite"/>
    </source>
</evidence>
<dbReference type="GeneID" id="25321904"/>
<comment type="caution">
    <text evidence="2">The sequence shown here is derived from an EMBL/GenBank/DDBJ whole genome shotgun (WGS) entry which is preliminary data.</text>
</comment>
<dbReference type="RefSeq" id="XP_013323037.1">
    <property type="nucleotide sequence ID" value="XM_013467583.1"/>
</dbReference>
<name>A0A0F4YE58_RASE3</name>
<evidence type="ECO:0000313" key="3">
    <source>
        <dbReference type="Proteomes" id="UP000053958"/>
    </source>
</evidence>
<organism evidence="2 3">
    <name type="scientific">Rasamsonia emersonii (strain ATCC 16479 / CBS 393.64 / IMI 116815)</name>
    <dbReference type="NCBI Taxonomy" id="1408163"/>
    <lineage>
        <taxon>Eukaryota</taxon>
        <taxon>Fungi</taxon>
        <taxon>Dikarya</taxon>
        <taxon>Ascomycota</taxon>
        <taxon>Pezizomycotina</taxon>
        <taxon>Eurotiomycetes</taxon>
        <taxon>Eurotiomycetidae</taxon>
        <taxon>Eurotiales</taxon>
        <taxon>Trichocomaceae</taxon>
        <taxon>Rasamsonia</taxon>
    </lineage>
</organism>